<feature type="domain" description="DUF4145" evidence="2">
    <location>
        <begin position="394"/>
        <end position="455"/>
    </location>
</feature>
<protein>
    <recommendedName>
        <fullName evidence="2">DUF4145 domain-containing protein</fullName>
    </recommendedName>
</protein>
<dbReference type="EMBL" id="CP126213">
    <property type="protein sequence ID" value="WIA15735.1"/>
    <property type="molecule type" value="Genomic_DNA"/>
</dbReference>
<name>A0ABY8U2W9_TETOB</name>
<evidence type="ECO:0000259" key="2">
    <source>
        <dbReference type="Pfam" id="PF13643"/>
    </source>
</evidence>
<evidence type="ECO:0000313" key="4">
    <source>
        <dbReference type="Proteomes" id="UP001244341"/>
    </source>
</evidence>
<sequence length="488" mass="54675">MTWQARFDAEHALRREKRRRRDAEDDLRHERRKRRATEDDLRRLKADKAATEQLHKDAEAKANTEATNAADMIEAAVEQLRAARQRQLELANKETAMQKREAAMQLELANKETALQHREAAMQCREAELKQCSACLCQQREKVQRQHIEGAVLLAKFGARWLGCDPERLLNHKCHEVPMLGVGMADFYVPLEHWPAFLGRNACLLQPLAERHQRQLAVKGVAYAVVPVCSVLNVLNAVAATQQPGGAIAGRLLSQYRLMMRDTRHAYQPDEKEVLNTSFGPAEELSEQDSALVHELLQQGDMDELAALLVRIRLVAARVDKCGGVYKSDLQLLEEHADGLASRLMLHRLLDRLDRLDKLTAALKPVKLQAQLLAVIEQLHGLSSSSTERKRLLGVKLRGVVEALLQVWKLHEGGSWGGKVPDLSAQINKVQHASLRYHLHNIREVGNHAAHRSPYPSPDKLCDVLNSLDCVLRIAGPSMVEGAIAPVG</sequence>
<dbReference type="InterPro" id="IPR025285">
    <property type="entry name" value="DUF4145"/>
</dbReference>
<keyword evidence="4" id="KW-1185">Reference proteome</keyword>
<gene>
    <name evidence="3" type="ORF">OEZ85_002352</name>
</gene>
<dbReference type="Proteomes" id="UP001244341">
    <property type="component" value="Chromosome 6b"/>
</dbReference>
<evidence type="ECO:0000256" key="1">
    <source>
        <dbReference type="SAM" id="MobiDB-lite"/>
    </source>
</evidence>
<reference evidence="3 4" key="1">
    <citation type="submission" date="2023-05" db="EMBL/GenBank/DDBJ databases">
        <title>A 100% complete, gapless, phased diploid assembly of the Scenedesmus obliquus UTEX 3031 genome.</title>
        <authorList>
            <person name="Biondi T.C."/>
            <person name="Hanschen E.R."/>
            <person name="Kwon T."/>
            <person name="Eng W."/>
            <person name="Kruse C.P.S."/>
            <person name="Koehler S.I."/>
            <person name="Kunde Y."/>
            <person name="Gleasner C.D."/>
            <person name="You Mak K.T."/>
            <person name="Polle J."/>
            <person name="Hovde B.T."/>
            <person name="Starkenburg S.R."/>
        </authorList>
    </citation>
    <scope>NUCLEOTIDE SEQUENCE [LARGE SCALE GENOMIC DNA]</scope>
    <source>
        <strain evidence="3 4">DOE0152z</strain>
    </source>
</reference>
<feature type="region of interest" description="Disordered" evidence="1">
    <location>
        <begin position="16"/>
        <end position="43"/>
    </location>
</feature>
<evidence type="ECO:0000313" key="3">
    <source>
        <dbReference type="EMBL" id="WIA15735.1"/>
    </source>
</evidence>
<accession>A0ABY8U2W9</accession>
<organism evidence="3 4">
    <name type="scientific">Tetradesmus obliquus</name>
    <name type="common">Green alga</name>
    <name type="synonym">Acutodesmus obliquus</name>
    <dbReference type="NCBI Taxonomy" id="3088"/>
    <lineage>
        <taxon>Eukaryota</taxon>
        <taxon>Viridiplantae</taxon>
        <taxon>Chlorophyta</taxon>
        <taxon>core chlorophytes</taxon>
        <taxon>Chlorophyceae</taxon>
        <taxon>CS clade</taxon>
        <taxon>Sphaeropleales</taxon>
        <taxon>Scenedesmaceae</taxon>
        <taxon>Tetradesmus</taxon>
    </lineage>
</organism>
<proteinExistence type="predicted"/>
<dbReference type="Pfam" id="PF13643">
    <property type="entry name" value="DUF4145"/>
    <property type="match status" value="1"/>
</dbReference>